<comment type="caution">
    <text evidence="1">The sequence shown here is derived from an EMBL/GenBank/DDBJ whole genome shotgun (WGS) entry which is preliminary data.</text>
</comment>
<reference evidence="1" key="1">
    <citation type="journal article" date="2015" name="Nature">
        <title>Complex archaea that bridge the gap between prokaryotes and eukaryotes.</title>
        <authorList>
            <person name="Spang A."/>
            <person name="Saw J.H."/>
            <person name="Jorgensen S.L."/>
            <person name="Zaremba-Niedzwiedzka K."/>
            <person name="Martijn J."/>
            <person name="Lind A.E."/>
            <person name="van Eijk R."/>
            <person name="Schleper C."/>
            <person name="Guy L."/>
            <person name="Ettema T.J."/>
        </authorList>
    </citation>
    <scope>NUCLEOTIDE SEQUENCE</scope>
</reference>
<evidence type="ECO:0000313" key="1">
    <source>
        <dbReference type="EMBL" id="KKL80878.1"/>
    </source>
</evidence>
<protein>
    <submittedName>
        <fullName evidence="1">Uncharacterized protein</fullName>
    </submittedName>
</protein>
<name>A0A0F9F3N9_9ZZZZ</name>
<sequence length="115" mass="13548">MGSLSFQRDSHRMGLYVPLGQNKENPSLLVPFYKMERSELDDIVRLELSKQGITDESEVQKICDEAERQYEERRKVEEARQELKRLMEIRRQGGKLMSVGNKKWKQAFYRPIGGK</sequence>
<accession>A0A0F9F3N9</accession>
<proteinExistence type="predicted"/>
<dbReference type="EMBL" id="LAZR01022725">
    <property type="protein sequence ID" value="KKL80878.1"/>
    <property type="molecule type" value="Genomic_DNA"/>
</dbReference>
<dbReference type="AlphaFoldDB" id="A0A0F9F3N9"/>
<organism evidence="1">
    <name type="scientific">marine sediment metagenome</name>
    <dbReference type="NCBI Taxonomy" id="412755"/>
    <lineage>
        <taxon>unclassified sequences</taxon>
        <taxon>metagenomes</taxon>
        <taxon>ecological metagenomes</taxon>
    </lineage>
</organism>
<gene>
    <name evidence="1" type="ORF">LCGC14_2000350</name>
</gene>